<keyword evidence="4" id="KW-0472">Membrane</keyword>
<proteinExistence type="predicted"/>
<evidence type="ECO:0000313" key="6">
    <source>
        <dbReference type="Proteomes" id="UP001497516"/>
    </source>
</evidence>
<gene>
    <name evidence="5" type="ORF">LTRI10_LOCUS25192</name>
</gene>
<dbReference type="EMBL" id="OZ034817">
    <property type="protein sequence ID" value="CAL1383953.1"/>
    <property type="molecule type" value="Genomic_DNA"/>
</dbReference>
<reference evidence="5 6" key="1">
    <citation type="submission" date="2024-04" db="EMBL/GenBank/DDBJ databases">
        <authorList>
            <person name="Fracassetti M."/>
        </authorList>
    </citation>
    <scope>NUCLEOTIDE SEQUENCE [LARGE SCALE GENOMIC DNA]</scope>
</reference>
<keyword evidence="6" id="KW-1185">Reference proteome</keyword>
<evidence type="ECO:0000256" key="4">
    <source>
        <dbReference type="ARBA" id="ARBA00023136"/>
    </source>
</evidence>
<keyword evidence="2" id="KW-0812">Transmembrane</keyword>
<name>A0AAV2EE40_9ROSI</name>
<evidence type="ECO:0000313" key="5">
    <source>
        <dbReference type="EMBL" id="CAL1383953.1"/>
    </source>
</evidence>
<dbReference type="GO" id="GO:0016020">
    <property type="term" value="C:membrane"/>
    <property type="evidence" value="ECO:0007669"/>
    <property type="project" value="UniProtKB-SubCell"/>
</dbReference>
<accession>A0AAV2EE40</accession>
<keyword evidence="3" id="KW-1133">Transmembrane helix</keyword>
<protein>
    <submittedName>
        <fullName evidence="5">Uncharacterized protein</fullName>
    </submittedName>
</protein>
<dbReference type="Proteomes" id="UP001497516">
    <property type="component" value="Chromosome 4"/>
</dbReference>
<organism evidence="5 6">
    <name type="scientific">Linum trigynum</name>
    <dbReference type="NCBI Taxonomy" id="586398"/>
    <lineage>
        <taxon>Eukaryota</taxon>
        <taxon>Viridiplantae</taxon>
        <taxon>Streptophyta</taxon>
        <taxon>Embryophyta</taxon>
        <taxon>Tracheophyta</taxon>
        <taxon>Spermatophyta</taxon>
        <taxon>Magnoliopsida</taxon>
        <taxon>eudicotyledons</taxon>
        <taxon>Gunneridae</taxon>
        <taxon>Pentapetalae</taxon>
        <taxon>rosids</taxon>
        <taxon>fabids</taxon>
        <taxon>Malpighiales</taxon>
        <taxon>Linaceae</taxon>
        <taxon>Linum</taxon>
    </lineage>
</organism>
<dbReference type="PANTHER" id="PTHR24064">
    <property type="entry name" value="SOLUTE CARRIER FAMILY 22 MEMBER"/>
    <property type="match status" value="1"/>
</dbReference>
<dbReference type="Gene3D" id="1.20.1250.20">
    <property type="entry name" value="MFS general substrate transporter like domains"/>
    <property type="match status" value="1"/>
</dbReference>
<dbReference type="AlphaFoldDB" id="A0AAV2EE40"/>
<evidence type="ECO:0000256" key="3">
    <source>
        <dbReference type="ARBA" id="ARBA00022989"/>
    </source>
</evidence>
<comment type="subcellular location">
    <subcellularLocation>
        <location evidence="1">Membrane</location>
        <topology evidence="1">Multi-pass membrane protein</topology>
    </subcellularLocation>
</comment>
<dbReference type="InterPro" id="IPR036259">
    <property type="entry name" value="MFS_trans_sf"/>
</dbReference>
<sequence>MKMPETARYTTLVANNEKQVREDMSKVLAEFKQLEEVKVEKVRVIAEVSGDKFGLFTPEFLKRHGLHLLATTSTWFLLDIAYYSQNLFQKDIFTGIHWIPPAATMNAIHEVFKGARAQTIIALCGTVPGYWVTVALIDKIGRKKI</sequence>
<evidence type="ECO:0000256" key="1">
    <source>
        <dbReference type="ARBA" id="ARBA00004141"/>
    </source>
</evidence>
<evidence type="ECO:0000256" key="2">
    <source>
        <dbReference type="ARBA" id="ARBA00022692"/>
    </source>
</evidence>